<keyword evidence="4" id="KW-1185">Reference proteome</keyword>
<organism evidence="3 4">
    <name type="scientific">Caligus rogercresseyi</name>
    <name type="common">Sea louse</name>
    <dbReference type="NCBI Taxonomy" id="217165"/>
    <lineage>
        <taxon>Eukaryota</taxon>
        <taxon>Metazoa</taxon>
        <taxon>Ecdysozoa</taxon>
        <taxon>Arthropoda</taxon>
        <taxon>Crustacea</taxon>
        <taxon>Multicrustacea</taxon>
        <taxon>Hexanauplia</taxon>
        <taxon>Copepoda</taxon>
        <taxon>Siphonostomatoida</taxon>
        <taxon>Caligidae</taxon>
        <taxon>Caligus</taxon>
    </lineage>
</organism>
<evidence type="ECO:0000256" key="1">
    <source>
        <dbReference type="RuleBase" id="RU365079"/>
    </source>
</evidence>
<keyword evidence="1" id="KW-0811">Translocation</keyword>
<dbReference type="EMBL" id="CP045894">
    <property type="protein sequence ID" value="QQP54945.1"/>
    <property type="molecule type" value="Genomic_DNA"/>
</dbReference>
<evidence type="ECO:0000313" key="3">
    <source>
        <dbReference type="EMBL" id="QQP54945.1"/>
    </source>
</evidence>
<protein>
    <recommendedName>
        <fullName evidence="1">Mitochondrial import inner membrane translocase subunit TIM50</fullName>
    </recommendedName>
</protein>
<name>A0A7T8KFE8_CALRO</name>
<dbReference type="OrthoDB" id="277011at2759"/>
<evidence type="ECO:0000259" key="2">
    <source>
        <dbReference type="PROSITE" id="PS50969"/>
    </source>
</evidence>
<feature type="domain" description="FCP1 homology" evidence="2">
    <location>
        <begin position="1"/>
        <end position="50"/>
    </location>
</feature>
<dbReference type="SUPFAM" id="SSF56784">
    <property type="entry name" value="HAD-like"/>
    <property type="match status" value="1"/>
</dbReference>
<sequence>PINNADFIVPVEIDGNIHQVYVLKRPYVDEFLCKMGELYECILFTASLAK</sequence>
<dbReference type="PROSITE" id="PS50969">
    <property type="entry name" value="FCP1"/>
    <property type="match status" value="1"/>
</dbReference>
<feature type="non-terminal residue" evidence="3">
    <location>
        <position position="50"/>
    </location>
</feature>
<comment type="subunit">
    <text evidence="1">Component of the TIM23 complex.</text>
</comment>
<dbReference type="InterPro" id="IPR050365">
    <property type="entry name" value="TIM50"/>
</dbReference>
<dbReference type="Proteomes" id="UP000595437">
    <property type="component" value="Chromosome 5"/>
</dbReference>
<dbReference type="Pfam" id="PF03031">
    <property type="entry name" value="NIF"/>
    <property type="match status" value="1"/>
</dbReference>
<dbReference type="InterPro" id="IPR004274">
    <property type="entry name" value="FCP1_dom"/>
</dbReference>
<accession>A0A7T8KFE8</accession>
<dbReference type="PANTHER" id="PTHR12210">
    <property type="entry name" value="DULLARD PROTEIN PHOSPHATASE"/>
    <property type="match status" value="1"/>
</dbReference>
<dbReference type="InterPro" id="IPR036412">
    <property type="entry name" value="HAD-like_sf"/>
</dbReference>
<keyword evidence="1" id="KW-0496">Mitochondrion</keyword>
<reference evidence="4" key="1">
    <citation type="submission" date="2021-01" db="EMBL/GenBank/DDBJ databases">
        <title>Caligus Genome Assembly.</title>
        <authorList>
            <person name="Gallardo-Escarate C."/>
        </authorList>
    </citation>
    <scope>NUCLEOTIDE SEQUENCE [LARGE SCALE GENOMIC DNA]</scope>
</reference>
<dbReference type="GO" id="GO:0005744">
    <property type="term" value="C:TIM23 mitochondrial import inner membrane translocase complex"/>
    <property type="evidence" value="ECO:0007669"/>
    <property type="project" value="UniProtKB-UniRule"/>
</dbReference>
<keyword evidence="1" id="KW-0809">Transit peptide</keyword>
<keyword evidence="1" id="KW-0653">Protein transport</keyword>
<comment type="function">
    <text evidence="1">Essential component of the TIM23 complex, a complex that mediates the translocation of transit peptide-containing proteins across the mitochondrial inner membrane.</text>
</comment>
<feature type="non-terminal residue" evidence="3">
    <location>
        <position position="1"/>
    </location>
</feature>
<evidence type="ECO:0000313" key="4">
    <source>
        <dbReference type="Proteomes" id="UP000595437"/>
    </source>
</evidence>
<dbReference type="Gene3D" id="3.40.50.1000">
    <property type="entry name" value="HAD superfamily/HAD-like"/>
    <property type="match status" value="1"/>
</dbReference>
<comment type="subcellular location">
    <subcellularLocation>
        <location evidence="1">Mitochondrion inner membrane</location>
        <topology evidence="1">Single-pass membrane protein</topology>
    </subcellularLocation>
</comment>
<dbReference type="InterPro" id="IPR023214">
    <property type="entry name" value="HAD_sf"/>
</dbReference>
<comment type="similarity">
    <text evidence="1">Belongs to the TIM50 family.</text>
</comment>
<proteinExistence type="inferred from homology"/>
<keyword evidence="1" id="KW-0813">Transport</keyword>
<gene>
    <name evidence="3" type="ORF">FKW44_007944</name>
</gene>
<dbReference type="AlphaFoldDB" id="A0A7T8KFE8"/>
<dbReference type="GO" id="GO:0015031">
    <property type="term" value="P:protein transport"/>
    <property type="evidence" value="ECO:0007669"/>
    <property type="project" value="UniProtKB-KW"/>
</dbReference>